<dbReference type="InterPro" id="IPR044730">
    <property type="entry name" value="RNase_H-like_dom_plant"/>
</dbReference>
<organism evidence="2 3">
    <name type="scientific">Gossypium anomalum</name>
    <dbReference type="NCBI Taxonomy" id="47600"/>
    <lineage>
        <taxon>Eukaryota</taxon>
        <taxon>Viridiplantae</taxon>
        <taxon>Streptophyta</taxon>
        <taxon>Embryophyta</taxon>
        <taxon>Tracheophyta</taxon>
        <taxon>Spermatophyta</taxon>
        <taxon>Magnoliopsida</taxon>
        <taxon>eudicotyledons</taxon>
        <taxon>Gunneridae</taxon>
        <taxon>Pentapetalae</taxon>
        <taxon>rosids</taxon>
        <taxon>malvids</taxon>
        <taxon>Malvales</taxon>
        <taxon>Malvaceae</taxon>
        <taxon>Malvoideae</taxon>
        <taxon>Gossypium</taxon>
    </lineage>
</organism>
<dbReference type="Gene3D" id="3.60.10.10">
    <property type="entry name" value="Endonuclease/exonuclease/phosphatase"/>
    <property type="match status" value="1"/>
</dbReference>
<dbReference type="EMBL" id="JAHUZN010000006">
    <property type="protein sequence ID" value="KAG8491705.1"/>
    <property type="molecule type" value="Genomic_DNA"/>
</dbReference>
<dbReference type="Pfam" id="PF03372">
    <property type="entry name" value="Exo_endo_phos"/>
    <property type="match status" value="1"/>
</dbReference>
<dbReference type="InterPro" id="IPR000477">
    <property type="entry name" value="RT_dom"/>
</dbReference>
<evidence type="ECO:0000313" key="3">
    <source>
        <dbReference type="Proteomes" id="UP000701853"/>
    </source>
</evidence>
<feature type="domain" description="Reverse transcriptase" evidence="1">
    <location>
        <begin position="388"/>
        <end position="670"/>
    </location>
</feature>
<evidence type="ECO:0000313" key="2">
    <source>
        <dbReference type="EMBL" id="KAG8491705.1"/>
    </source>
</evidence>
<dbReference type="PROSITE" id="PS50878">
    <property type="entry name" value="RT_POL"/>
    <property type="match status" value="1"/>
</dbReference>
<evidence type="ECO:0000259" key="1">
    <source>
        <dbReference type="PROSITE" id="PS50878"/>
    </source>
</evidence>
<dbReference type="SUPFAM" id="SSF53098">
    <property type="entry name" value="Ribonuclease H-like"/>
    <property type="match status" value="1"/>
</dbReference>
<accession>A0A8J6D320</accession>
<proteinExistence type="predicted"/>
<dbReference type="Pfam" id="PF00078">
    <property type="entry name" value="RVT_1"/>
    <property type="match status" value="1"/>
</dbReference>
<dbReference type="InterPro" id="IPR002156">
    <property type="entry name" value="RNaseH_domain"/>
</dbReference>
<dbReference type="InterPro" id="IPR043502">
    <property type="entry name" value="DNA/RNA_pol_sf"/>
</dbReference>
<gene>
    <name evidence="2" type="ORF">CXB51_015144</name>
</gene>
<dbReference type="CDD" id="cd06222">
    <property type="entry name" value="RNase_H_like"/>
    <property type="match status" value="1"/>
</dbReference>
<dbReference type="Gene3D" id="3.30.420.10">
    <property type="entry name" value="Ribonuclease H-like superfamily/Ribonuclease H"/>
    <property type="match status" value="1"/>
</dbReference>
<dbReference type="GO" id="GO:0003676">
    <property type="term" value="F:nucleic acid binding"/>
    <property type="evidence" value="ECO:0007669"/>
    <property type="project" value="InterPro"/>
</dbReference>
<dbReference type="AlphaFoldDB" id="A0A8J6D320"/>
<dbReference type="SUPFAM" id="SSF56219">
    <property type="entry name" value="DNase I-like"/>
    <property type="match status" value="1"/>
</dbReference>
<dbReference type="SUPFAM" id="SSF56672">
    <property type="entry name" value="DNA/RNA polymerases"/>
    <property type="match status" value="1"/>
</dbReference>
<dbReference type="InterPro" id="IPR052343">
    <property type="entry name" value="Retrotransposon-Effector_Assoc"/>
</dbReference>
<dbReference type="Pfam" id="PF13456">
    <property type="entry name" value="RVT_3"/>
    <property type="match status" value="1"/>
</dbReference>
<dbReference type="InterPro" id="IPR012337">
    <property type="entry name" value="RNaseH-like_sf"/>
</dbReference>
<dbReference type="PANTHER" id="PTHR46890">
    <property type="entry name" value="NON-LTR RETROLELEMENT REVERSE TRANSCRIPTASE-LIKE PROTEIN-RELATED"/>
    <property type="match status" value="1"/>
</dbReference>
<keyword evidence="3" id="KW-1185">Reference proteome</keyword>
<dbReference type="PANTHER" id="PTHR46890:SF48">
    <property type="entry name" value="RNA-DIRECTED DNA POLYMERASE"/>
    <property type="match status" value="1"/>
</dbReference>
<dbReference type="InterPro" id="IPR005135">
    <property type="entry name" value="Endo/exonuclease/phosphatase"/>
</dbReference>
<dbReference type="Proteomes" id="UP000701853">
    <property type="component" value="Chromosome 6"/>
</dbReference>
<name>A0A8J6D320_9ROSI</name>
<comment type="caution">
    <text evidence="2">The sequence shown here is derived from an EMBL/GenBank/DDBJ whole genome shotgun (WGS) entry which is preliminary data.</text>
</comment>
<dbReference type="InterPro" id="IPR036397">
    <property type="entry name" value="RNaseH_sf"/>
</dbReference>
<dbReference type="CDD" id="cd01650">
    <property type="entry name" value="RT_nLTR_like"/>
    <property type="match status" value="1"/>
</dbReference>
<reference evidence="2 3" key="1">
    <citation type="journal article" date="2021" name="bioRxiv">
        <title>The Gossypium anomalum genome as a resource for cotton improvement and evolutionary analysis of hybrid incompatibility.</title>
        <authorList>
            <person name="Grover C.E."/>
            <person name="Yuan D."/>
            <person name="Arick M.A."/>
            <person name="Miller E.R."/>
            <person name="Hu G."/>
            <person name="Peterson D.G."/>
            <person name="Wendel J.F."/>
            <person name="Udall J.A."/>
        </authorList>
    </citation>
    <scope>NUCLEOTIDE SEQUENCE [LARGE SCALE GENOMIC DNA]</scope>
    <source>
        <strain evidence="2">JFW-Udall</strain>
        <tissue evidence="2">Leaf</tissue>
    </source>
</reference>
<dbReference type="InterPro" id="IPR036691">
    <property type="entry name" value="Endo/exonu/phosph_ase_sf"/>
</dbReference>
<dbReference type="GO" id="GO:0004523">
    <property type="term" value="F:RNA-DNA hybrid ribonuclease activity"/>
    <property type="evidence" value="ECO:0007669"/>
    <property type="project" value="InterPro"/>
</dbReference>
<sequence length="1133" mass="130135">MDGGSVLRGIFILNVIGKWKNRLNEKVWRKKLAESKIASSKKFIAGYQWVCQPTAMKMLCWNVRGLGSSRAVHRLQHMLKIYHPQFVFFMETKLSASRMENVRRRCGFLNGVEVAAKGSKGGLSVGWNDVREKARTWELLRTLGRDNTLPWLVGGDFNDILFSNEKQGGILTKEARMEAFRQPLESCQLWTVEDSCEAEVKKLWESSLGSFPTRMLALAKGLQKWARLIKPKRGRHVKRLTSRLEVLNGSERSEESLADLVDVKIQLNLEMDKEERYWEQRARVNWLKMGDRNTLFFHKMASQRRHTNRIQGLQREDGFMASNSTEFRNIARDYFVKLFESHGTGNMNHILLGVPCSISESMNQSLLVPYTEKEVVEALKGIGPTKASGSDGFPSMEKNNRTQIVLIPNIANPTNLKNFRPISLCTVLYKIISKTVANRLQKVLDGCIEDSQSAFVPGRLITDNVLLAYEVLHYFKNKRSGRKGLMALKFDMSKAYDRVEWPFIKGMMPKLGFANSFIDFIIKCISSVQYSILLNGEEGQKFNPSRGLRQGALLSLYLFLFCGEGLSALMRLARQKRKILGAKVCISTPPITHLMFADDCILFGEVTDRGIQVIKDILREYESCSGQCVNFNKSTAFFSSNVVDHNKNLVLQSLNVRCSTEVERYLGLPNMVGRRKKMAFQSLKKSYEKRGIHWCNWKSLCDPKEEGGMGLGNLLSLTWQSIWAAKGLLLSGMRWRIGDGTNVSIWGDPGSSEYRVQNLNVNSNLLLVADLIDDNTRKWKTELILDTFSVSDAERILCIPLSMNKQADHIIWRRESTGEYTVRSGHKMFLQERQNNTHSNYRHFYKRIWSLDLPPKIKITNWRLFHNFLPTFCNLHYRRLMRSAICRRCNNGSETREHVFKECPVAQETWSMLGFNWPSQEANSDFSDWLNNIFELFSFNQCRTIACALWVLWNPRNRFIHEGELKWDAPTDPWVKINFDAAFKKELKESCSGIVARNARSEVIFAKTVFHKNIPSAFAIEAMACLQAIRVGLLQGLRKVVVEGDSRTVIRKLQEKVEDRSEIEVFIQDSKFLSSGFESCVFRFINREANKVAHLIAKGGLQKKETTYLQNAFTSEVEEALIDDRWREESMRD</sequence>
<dbReference type="Pfam" id="PF13966">
    <property type="entry name" value="zf-RVT"/>
    <property type="match status" value="1"/>
</dbReference>
<dbReference type="OrthoDB" id="1001505at2759"/>
<dbReference type="InterPro" id="IPR026960">
    <property type="entry name" value="RVT-Znf"/>
</dbReference>
<protein>
    <recommendedName>
        <fullName evidence="1">Reverse transcriptase domain-containing protein</fullName>
    </recommendedName>
</protein>